<evidence type="ECO:0000313" key="2">
    <source>
        <dbReference type="EMBL" id="MXV51012.1"/>
    </source>
</evidence>
<evidence type="ECO:0000259" key="1">
    <source>
        <dbReference type="Pfam" id="PF01345"/>
    </source>
</evidence>
<evidence type="ECO:0000313" key="3">
    <source>
        <dbReference type="Proteomes" id="UP000466586"/>
    </source>
</evidence>
<dbReference type="InterPro" id="IPR047589">
    <property type="entry name" value="DUF11_rpt"/>
</dbReference>
<comment type="caution">
    <text evidence="2">The sequence shown here is derived from an EMBL/GenBank/DDBJ whole genome shotgun (WGS) entry which is preliminary data.</text>
</comment>
<dbReference type="Proteomes" id="UP000466586">
    <property type="component" value="Unassembled WGS sequence"/>
</dbReference>
<dbReference type="RefSeq" id="WP_160844186.1">
    <property type="nucleotide sequence ID" value="NZ_WVHT01000003.1"/>
</dbReference>
<dbReference type="InterPro" id="IPR013784">
    <property type="entry name" value="Carb-bd-like_fold"/>
</dbReference>
<keyword evidence="3" id="KW-1185">Reference proteome</keyword>
<protein>
    <submittedName>
        <fullName evidence="2">DUF11 domain-containing protein</fullName>
    </submittedName>
</protein>
<dbReference type="EMBL" id="WVHT01000003">
    <property type="protein sequence ID" value="MXV51012.1"/>
    <property type="molecule type" value="Genomic_DNA"/>
</dbReference>
<name>A0A7K1Y8U1_9SPHI</name>
<proteinExistence type="predicted"/>
<gene>
    <name evidence="2" type="ORF">GS399_08510</name>
</gene>
<dbReference type="InterPro" id="IPR001434">
    <property type="entry name" value="OmcB-like_DUF11"/>
</dbReference>
<dbReference type="NCBIfam" id="TIGR01451">
    <property type="entry name" value="B_ant_repeat"/>
    <property type="match status" value="1"/>
</dbReference>
<organism evidence="2 3">
    <name type="scientific">Hufsiella arboris</name>
    <dbReference type="NCBI Taxonomy" id="2695275"/>
    <lineage>
        <taxon>Bacteria</taxon>
        <taxon>Pseudomonadati</taxon>
        <taxon>Bacteroidota</taxon>
        <taxon>Sphingobacteriia</taxon>
        <taxon>Sphingobacteriales</taxon>
        <taxon>Sphingobacteriaceae</taxon>
        <taxon>Hufsiella</taxon>
    </lineage>
</organism>
<dbReference type="Gene3D" id="2.60.40.10">
    <property type="entry name" value="Immunoglobulins"/>
    <property type="match status" value="1"/>
</dbReference>
<dbReference type="InterPro" id="IPR013783">
    <property type="entry name" value="Ig-like_fold"/>
</dbReference>
<dbReference type="GO" id="GO:0030246">
    <property type="term" value="F:carbohydrate binding"/>
    <property type="evidence" value="ECO:0007669"/>
    <property type="project" value="InterPro"/>
</dbReference>
<dbReference type="Pfam" id="PF01345">
    <property type="entry name" value="DUF11"/>
    <property type="match status" value="1"/>
</dbReference>
<accession>A0A7K1Y8U1</accession>
<dbReference type="Gene3D" id="2.60.40.1120">
    <property type="entry name" value="Carboxypeptidase-like, regulatory domain"/>
    <property type="match status" value="1"/>
</dbReference>
<sequence length="2321" mass="254408">MARTLPSVIQQLAFRNSGSYFRNLLLVLSFLAFFSQSKAQNYSYDAGGSDYQGTFSFGDMAKYPEDKGSTNWKWGKTTGQTVKGGVKSNSLSFSDAVSNDQDNASKLVILGPGYSQTWTLSVHKDGDGCTSPAVYGSCVTESKNFDNSSGDISVTTAALKKPLNLTSVINRDVTYIDLAWQKGSNVPDSYIEYGIYRDGTLIGTAVGTARTYRDNSPVTNTTHTYTVKTQLNATGRSSWGDQKSDPSNAVNNFVYSNTFTASDGEYNKVILTWSDLSKFATDIKVFRDGEELAVLNKTSKSYSDFDGVPGKTYKYSILPINGSEVFVEKADSGYKKAIGKISGNVRSKQNSGVSGVTVTANGTVEGILRTYTTTTDAAGYYELREIYFGANEASFTVTPSYSDHKFNPDKLVRKLDINSATASAVDFTDTTALSISGKVYYPNNAEVPVILPVEGAEIFVNGKSSGIKTKADGSYSVTIYDAGTYLVKTRFKNHPIIFKGGGTADSVKSIVMNSAVNGIDFEDRKTDTLNIKIQAGCNAPIGDNILVSLRGKRTGWNPSTSAAANLNKSYTIYADGQTNNPPSGATNGIKTLVLPATDFEVEITGIFTNIGPDDNKLEYFKKNYGPLQVNLAQRDTTTLSTSKTETIHTPPKTVTLPSGRIDTIAPGKDTTITKVTTSKALLPHELAFIYHKDLKLDVNDADVFQLKDFGPKKKYLAAQNDNPILNIRLFEHYEYKGIQYDCPLDSGTVYVYDAVSDRGERQAIKIGVGGLVKYQLKIGKPVLESPYEKKLQLVAVVGDKSVSKEIIVVVEGERPRNSTFLTKTPQIPFFILHDPPGDLSSAKISKGTTFATSVSTQYQVGGGAGAYVDAKVGAGTDVPFIGKIGADVYVGAKLEAGRDNTSSSTTNFTFTFNEDFSTSGEETLVGEDGDLYVGASLNMEYALTDVLKYNPAKKDMDRDTSFAADYTGFNSTYLYTEYHIKHTLIPQLQTILGLSKSKFNDAQLQKKNGSTSITDATLVQLNKEMLENQANLEAWNKALDDNDKARKNPTVRTLPDQIKGVVGGNISFSAGALYDNTLTIDTLTETSTEFSVYVNTEAKIGLGIHAGDFNSLEAGALMTVRMLDTKGSGSSTQNTKTVSYHMEDNDLGDFFSVGLFEDRRYGTPIFKTVTGSSSCPHEDYTQYRHLPAVTINGTNEQRNVPADQSAKFSITIANRSESDETVEYAVKLDPLSNPNGARVLVAGQDAVNGQATFTIPTGKSYNLPVEVFRGPSSSVYENLSLVMFSTCDNTLDDVIEGSGGVETHPRVSINAYFQNKCSEVDLFRPGNNWLVNQSNNDELYVAFSKYDASAGSPLTTVSLEYRKLNTLFLNSQWQTVVTVPKSQLNEKYYNYTFNVKGLDDGEYELRAVAVCAGVDVNYSPVYRGKIDRVSAVAFGLPSPKDGILRIGDYIGVVFNKDLSCDDKVNPVLAKLTRKDNGKEIPATLICNGKNIEIRTVPETLINDYENVELVASLQNLRDNTGNLITDTINWSFVVNRSPVYWDPANVAINSIENVGGSFSAKIKNKTALNQSFSLVKYPQWLKPTVKSGKVLPFGEVNIDFSIDRSLNTAIYTDTVVAMVNNKPQNLYVEVSVLRTPPDWKVNPANFRYSMNITSQFSRNETDTLISKDSRDKIAVFVGEQCRGVAQVEFDETQQKYVAYVTAYSNNPNVEQLTFRLWDAYPGVEYQSKERLDFISGGIVGDVTNPYIAHAEGVIQSIILKKGWNWVSLNSKNPDMSVKNVLKSLKSTPGDVIKTLRNNAYSQYSQKMGWVGNLDSISLISSYMISVAHDDTLRVLGQPQQQQVLVQLNKGWNWMGYPMSMNIDVKSYFKNFKPADKDVVMSQEEFSQYNASTQSWSGSLKYLRPGKGYRFLSNNGITVPAFAPADKESESDFIQALTNPVAGTPVEVNNPQTSVSSTTDPNVKVNTIDFKNNMSVTAVIVQDGNQVNDPSRYEIRVYIEGQVVSVAQLTKMTDGQAIAFIPVYGNDDQDGKNVEVKIFDKQQNKVFPITIASGQAGKHQIIAGVKSGNKIMGPGTPDHISSEIVQQQDKIDGTVEQPRIFYVDGRADVQVTASVSRDQINLGDTVAFTYKLKNNGPDVALNVRFADTLTTAFDYVSSDQTGLVFEPTNRSFSYTLASMNPAIEQAITVRLRSNKVGIFQLGRGMVSSNNDPSLANNSLIPVQISVLDKRADLASKLFIPGLFTPNGDGINDQFVIGGLNDYYKSNVLVIYNKSYNKVYYKVNYQNDWSGDHLPMGSYGYILRATGSDGVEHVFKGYITIAY</sequence>
<feature type="domain" description="DUF11" evidence="1">
    <location>
        <begin position="2107"/>
        <end position="2217"/>
    </location>
</feature>
<dbReference type="SUPFAM" id="SSF49452">
    <property type="entry name" value="Starch-binding domain-like"/>
    <property type="match status" value="1"/>
</dbReference>
<dbReference type="Pfam" id="PF13585">
    <property type="entry name" value="CHU_C"/>
    <property type="match status" value="1"/>
</dbReference>
<reference evidence="2 3" key="1">
    <citation type="submission" date="2019-11" db="EMBL/GenBank/DDBJ databases">
        <title>Pedobacter sp. HMF7647 Genome sequencing and assembly.</title>
        <authorList>
            <person name="Kang H."/>
            <person name="Kim H."/>
            <person name="Joh K."/>
        </authorList>
    </citation>
    <scope>NUCLEOTIDE SEQUENCE [LARGE SCALE GENOMIC DNA]</scope>
    <source>
        <strain evidence="2 3">HMF7647</strain>
    </source>
</reference>